<sequence length="337" mass="37244">MNCPKQELAAERPRAIGHERHDIASVVSFQRKAEAAVRVLFGLNGSWLPTLDWSEMEELALHSLIKGGLAQARLSFHLLNPPEKGGPRSISFIASGEPVTEFVKNTLLISADRFGVPSDRIHWTWRDCELRLTAIGEEIVERHRLIGAADWCVLGTQLLDVCETRSTSYFWENSAEVDVLSAAEEPGPDAKSRLSKTAHSPTGHARRPHESTGQSLSESASFALSPPARPVPPRIPHEITPITDLLQEQLGTLDCLTPLSKAILRLYCDAPENIFLSSSDVAIRVASTIVRTADAVRADPVWKAKQAVNKLEKSRRSNRLRENAHLTDFTSSTSRRS</sequence>
<proteinExistence type="predicted"/>
<dbReference type="Proteomes" id="UP000315700">
    <property type="component" value="Chromosome"/>
</dbReference>
<evidence type="ECO:0000313" key="3">
    <source>
        <dbReference type="Proteomes" id="UP000315700"/>
    </source>
</evidence>
<name>A0A517SMG0_9PLAN</name>
<organism evidence="2 3">
    <name type="scientific">Caulifigura coniformis</name>
    <dbReference type="NCBI Taxonomy" id="2527983"/>
    <lineage>
        <taxon>Bacteria</taxon>
        <taxon>Pseudomonadati</taxon>
        <taxon>Planctomycetota</taxon>
        <taxon>Planctomycetia</taxon>
        <taxon>Planctomycetales</taxon>
        <taxon>Planctomycetaceae</taxon>
        <taxon>Caulifigura</taxon>
    </lineage>
</organism>
<dbReference type="EMBL" id="CP036271">
    <property type="protein sequence ID" value="QDT57311.1"/>
    <property type="molecule type" value="Genomic_DNA"/>
</dbReference>
<protein>
    <submittedName>
        <fullName evidence="2">Uncharacterized protein</fullName>
    </submittedName>
</protein>
<dbReference type="AlphaFoldDB" id="A0A517SMG0"/>
<reference evidence="2 3" key="1">
    <citation type="submission" date="2019-02" db="EMBL/GenBank/DDBJ databases">
        <title>Deep-cultivation of Planctomycetes and their phenomic and genomic characterization uncovers novel biology.</title>
        <authorList>
            <person name="Wiegand S."/>
            <person name="Jogler M."/>
            <person name="Boedeker C."/>
            <person name="Pinto D."/>
            <person name="Vollmers J."/>
            <person name="Rivas-Marin E."/>
            <person name="Kohn T."/>
            <person name="Peeters S.H."/>
            <person name="Heuer A."/>
            <person name="Rast P."/>
            <person name="Oberbeckmann S."/>
            <person name="Bunk B."/>
            <person name="Jeske O."/>
            <person name="Meyerdierks A."/>
            <person name="Storesund J.E."/>
            <person name="Kallscheuer N."/>
            <person name="Luecker S."/>
            <person name="Lage O.M."/>
            <person name="Pohl T."/>
            <person name="Merkel B.J."/>
            <person name="Hornburger P."/>
            <person name="Mueller R.-W."/>
            <person name="Bruemmer F."/>
            <person name="Labrenz M."/>
            <person name="Spormann A.M."/>
            <person name="Op den Camp H."/>
            <person name="Overmann J."/>
            <person name="Amann R."/>
            <person name="Jetten M.S.M."/>
            <person name="Mascher T."/>
            <person name="Medema M.H."/>
            <person name="Devos D.P."/>
            <person name="Kaster A.-K."/>
            <person name="Ovreas L."/>
            <person name="Rohde M."/>
            <person name="Galperin M.Y."/>
            <person name="Jogler C."/>
        </authorList>
    </citation>
    <scope>NUCLEOTIDE SEQUENCE [LARGE SCALE GENOMIC DNA]</scope>
    <source>
        <strain evidence="2 3">Pan44</strain>
    </source>
</reference>
<dbReference type="KEGG" id="ccos:Pan44_53790"/>
<accession>A0A517SMG0</accession>
<evidence type="ECO:0000313" key="2">
    <source>
        <dbReference type="EMBL" id="QDT57311.1"/>
    </source>
</evidence>
<feature type="region of interest" description="Disordered" evidence="1">
    <location>
        <begin position="181"/>
        <end position="236"/>
    </location>
</feature>
<feature type="compositionally biased region" description="Polar residues" evidence="1">
    <location>
        <begin position="211"/>
        <end position="222"/>
    </location>
</feature>
<gene>
    <name evidence="2" type="ORF">Pan44_53790</name>
</gene>
<evidence type="ECO:0000256" key="1">
    <source>
        <dbReference type="SAM" id="MobiDB-lite"/>
    </source>
</evidence>
<keyword evidence="3" id="KW-1185">Reference proteome</keyword>
<dbReference type="InParanoid" id="A0A517SMG0"/>